<dbReference type="CDD" id="cd19998">
    <property type="entry name" value="PBP1_ABC_sugar_binding-like"/>
    <property type="match status" value="1"/>
</dbReference>
<accession>A0A5M3W704</accession>
<dbReference type="GO" id="GO:0030246">
    <property type="term" value="F:carbohydrate binding"/>
    <property type="evidence" value="ECO:0007669"/>
    <property type="project" value="UniProtKB-ARBA"/>
</dbReference>
<dbReference type="PANTHER" id="PTHR46847">
    <property type="entry name" value="D-ALLOSE-BINDING PERIPLASMIC PROTEIN-RELATED"/>
    <property type="match status" value="1"/>
</dbReference>
<evidence type="ECO:0000313" key="6">
    <source>
        <dbReference type="EMBL" id="GES04815.1"/>
    </source>
</evidence>
<dbReference type="SUPFAM" id="SSF53822">
    <property type="entry name" value="Periplasmic binding protein-like I"/>
    <property type="match status" value="1"/>
</dbReference>
<dbReference type="RefSeq" id="WP_155340877.1">
    <property type="nucleotide sequence ID" value="NZ_BAAABN010000093.1"/>
</dbReference>
<reference evidence="6 7" key="1">
    <citation type="submission" date="2019-10" db="EMBL/GenBank/DDBJ databases">
        <title>Whole genome shotgun sequence of Acrocarpospora corrugata NBRC 13972.</title>
        <authorList>
            <person name="Ichikawa N."/>
            <person name="Kimura A."/>
            <person name="Kitahashi Y."/>
            <person name="Komaki H."/>
            <person name="Oguchi A."/>
        </authorList>
    </citation>
    <scope>NUCLEOTIDE SEQUENCE [LARGE SCALE GENOMIC DNA]</scope>
    <source>
        <strain evidence="6 7">NBRC 13972</strain>
    </source>
</reference>
<comment type="caution">
    <text evidence="6">The sequence shown here is derived from an EMBL/GenBank/DDBJ whole genome shotgun (WGS) entry which is preliminary data.</text>
</comment>
<dbReference type="PROSITE" id="PS51257">
    <property type="entry name" value="PROKAR_LIPOPROTEIN"/>
    <property type="match status" value="1"/>
</dbReference>
<name>A0A5M3W704_9ACTN</name>
<dbReference type="EMBL" id="BLAD01000087">
    <property type="protein sequence ID" value="GES04815.1"/>
    <property type="molecule type" value="Genomic_DNA"/>
</dbReference>
<sequence>MNLHRYGRLLVAALALSIAAACGSPASEAPAAQPSGSAPAAKLKIALSNSFIGNQWRVEMENVFKAACAMPPYVDQVECSVYNAGNDVSTQSRQISNLISQGVDGIVVNAASTSGLNGVVQQACDRGIVVVSFDNTVDAACGLTVNTDQVKFGQQLAQFLVDQLKGQGKVIMVTGVAGTGADNDRNKGAKEVFAANPGIEIVATYSGMWDSATAQRATSGQLPGLPKVDGVWVSGGTDGVIKAFSAAKRPMPVFAGEAENGFRKYMAGILEPKVNGMSIGQPPFLSVIALELARGVIKNEHPKESVTIPFPVVTSDSLVPGETVFPDLPDSFFADFTDSGPNATVILCQQGATDGTPCPGKTLDVNFGTR</sequence>
<dbReference type="Proteomes" id="UP000334990">
    <property type="component" value="Unassembled WGS sequence"/>
</dbReference>
<keyword evidence="3 4" id="KW-0732">Signal</keyword>
<dbReference type="InterPro" id="IPR025997">
    <property type="entry name" value="SBP_2_dom"/>
</dbReference>
<dbReference type="PANTHER" id="PTHR46847:SF1">
    <property type="entry name" value="D-ALLOSE-BINDING PERIPLASMIC PROTEIN-RELATED"/>
    <property type="match status" value="1"/>
</dbReference>
<dbReference type="InterPro" id="IPR028082">
    <property type="entry name" value="Peripla_BP_I"/>
</dbReference>
<dbReference type="Gene3D" id="3.40.50.2300">
    <property type="match status" value="2"/>
</dbReference>
<proteinExistence type="inferred from homology"/>
<gene>
    <name evidence="6" type="ORF">Acor_68830</name>
</gene>
<feature type="signal peptide" evidence="4">
    <location>
        <begin position="1"/>
        <end position="31"/>
    </location>
</feature>
<comment type="subcellular location">
    <subcellularLocation>
        <location evidence="1">Cell envelope</location>
    </subcellularLocation>
</comment>
<dbReference type="OrthoDB" id="3600104at2"/>
<keyword evidence="7" id="KW-1185">Reference proteome</keyword>
<dbReference type="GO" id="GO:0030313">
    <property type="term" value="C:cell envelope"/>
    <property type="evidence" value="ECO:0007669"/>
    <property type="project" value="UniProtKB-SubCell"/>
</dbReference>
<evidence type="ECO:0000259" key="5">
    <source>
        <dbReference type="Pfam" id="PF13407"/>
    </source>
</evidence>
<evidence type="ECO:0000256" key="1">
    <source>
        <dbReference type="ARBA" id="ARBA00004196"/>
    </source>
</evidence>
<dbReference type="Pfam" id="PF13407">
    <property type="entry name" value="Peripla_BP_4"/>
    <property type="match status" value="1"/>
</dbReference>
<dbReference type="AlphaFoldDB" id="A0A5M3W704"/>
<evidence type="ECO:0000313" key="7">
    <source>
        <dbReference type="Proteomes" id="UP000334990"/>
    </source>
</evidence>
<feature type="domain" description="Periplasmic binding protein" evidence="5">
    <location>
        <begin position="45"/>
        <end position="299"/>
    </location>
</feature>
<organism evidence="6 7">
    <name type="scientific">Acrocarpospora corrugata</name>
    <dbReference type="NCBI Taxonomy" id="35763"/>
    <lineage>
        <taxon>Bacteria</taxon>
        <taxon>Bacillati</taxon>
        <taxon>Actinomycetota</taxon>
        <taxon>Actinomycetes</taxon>
        <taxon>Streptosporangiales</taxon>
        <taxon>Streptosporangiaceae</taxon>
        <taxon>Acrocarpospora</taxon>
    </lineage>
</organism>
<evidence type="ECO:0000256" key="3">
    <source>
        <dbReference type="ARBA" id="ARBA00022729"/>
    </source>
</evidence>
<evidence type="ECO:0000256" key="2">
    <source>
        <dbReference type="ARBA" id="ARBA00007639"/>
    </source>
</evidence>
<comment type="similarity">
    <text evidence="2">Belongs to the bacterial solute-binding protein 2 family.</text>
</comment>
<protein>
    <submittedName>
        <fullName evidence="6">Ribose ABC transporter substrate-binding protein</fullName>
    </submittedName>
</protein>
<evidence type="ECO:0000256" key="4">
    <source>
        <dbReference type="SAM" id="SignalP"/>
    </source>
</evidence>
<feature type="chain" id="PRO_5024365368" evidence="4">
    <location>
        <begin position="32"/>
        <end position="370"/>
    </location>
</feature>